<reference evidence="2 3" key="1">
    <citation type="submission" date="2019-09" db="EMBL/GenBank/DDBJ databases">
        <title>In-depth cultivation of the pig gut microbiome towards novel bacterial diversity and tailored functional studies.</title>
        <authorList>
            <person name="Wylensek D."/>
            <person name="Hitch T.C.A."/>
            <person name="Clavel T."/>
        </authorList>
    </citation>
    <scope>NUCLEOTIDE SEQUENCE [LARGE SCALE GENOMIC DNA]</scope>
    <source>
        <strain evidence="2 3">WCA3-693-APC-4?</strain>
    </source>
</reference>
<keyword evidence="1" id="KW-0472">Membrane</keyword>
<dbReference type="Pfam" id="PF19478">
    <property type="entry name" value="TrbL_2"/>
    <property type="match status" value="1"/>
</dbReference>
<name>A0A6N7XXI1_9FIRM</name>
<dbReference type="InterPro" id="IPR045798">
    <property type="entry name" value="TrbL_Firmicutes"/>
</dbReference>
<proteinExistence type="predicted"/>
<feature type="transmembrane region" description="Helical" evidence="1">
    <location>
        <begin position="245"/>
        <end position="267"/>
    </location>
</feature>
<evidence type="ECO:0000313" key="3">
    <source>
        <dbReference type="Proteomes" id="UP000469523"/>
    </source>
</evidence>
<keyword evidence="1" id="KW-0812">Transmembrane</keyword>
<feature type="transmembrane region" description="Helical" evidence="1">
    <location>
        <begin position="153"/>
        <end position="177"/>
    </location>
</feature>
<evidence type="ECO:0000256" key="1">
    <source>
        <dbReference type="SAM" id="Phobius"/>
    </source>
</evidence>
<evidence type="ECO:0008006" key="4">
    <source>
        <dbReference type="Google" id="ProtNLM"/>
    </source>
</evidence>
<dbReference type="Proteomes" id="UP000469523">
    <property type="component" value="Unassembled WGS sequence"/>
</dbReference>
<dbReference type="RefSeq" id="WP_154440805.1">
    <property type="nucleotide sequence ID" value="NZ_VUNQ01000025.1"/>
</dbReference>
<sequence length="277" mass="30499">MIIITDFIMDMIESILSGVGSTGINKMDLLATPETYNSALYNGVMSIMDNAVMPIAYILLGLLFMLEIYNITIRTEGMNHFGFEIVFRTMFKIVLIKLVIDSTPLIMSAIYAISTEIIGSISSIFSGSGSLGSPDFQTIRNEIDELKILQQTLVAAQVLIIWIIYKFSIIIVQVIMIGRMFEIYIHLAIAPLPLATLPNTELSVVAKNFLKSFAAVSIQGVIIFIVLGMYNVIITNTVSVGGTELTPLLLEAMLYSLVLVASLFMTGRWSKSITNAM</sequence>
<comment type="caution">
    <text evidence="2">The sequence shown here is derived from an EMBL/GenBank/DDBJ whole genome shotgun (WGS) entry which is preliminary data.</text>
</comment>
<gene>
    <name evidence="2" type="ORF">FYJ83_11790</name>
</gene>
<accession>A0A6N7XXI1</accession>
<protein>
    <recommendedName>
        <fullName evidence="4">TrbL/VirB6 plasmid conjugal transfer protein</fullName>
    </recommendedName>
</protein>
<dbReference type="AlphaFoldDB" id="A0A6N7XXI1"/>
<feature type="transmembrane region" description="Helical" evidence="1">
    <location>
        <begin position="212"/>
        <end position="233"/>
    </location>
</feature>
<keyword evidence="3" id="KW-1185">Reference proteome</keyword>
<evidence type="ECO:0000313" key="2">
    <source>
        <dbReference type="EMBL" id="MSU02153.1"/>
    </source>
</evidence>
<feature type="transmembrane region" description="Helical" evidence="1">
    <location>
        <begin position="51"/>
        <end position="69"/>
    </location>
</feature>
<dbReference type="EMBL" id="VUNQ01000025">
    <property type="protein sequence ID" value="MSU02153.1"/>
    <property type="molecule type" value="Genomic_DNA"/>
</dbReference>
<organism evidence="2 3">
    <name type="scientific">Tissierella pigra</name>
    <dbReference type="NCBI Taxonomy" id="2607614"/>
    <lineage>
        <taxon>Bacteria</taxon>
        <taxon>Bacillati</taxon>
        <taxon>Bacillota</taxon>
        <taxon>Tissierellia</taxon>
        <taxon>Tissierellales</taxon>
        <taxon>Tissierellaceae</taxon>
        <taxon>Tissierella</taxon>
    </lineage>
</organism>
<keyword evidence="1" id="KW-1133">Transmembrane helix</keyword>